<dbReference type="GO" id="GO:0051301">
    <property type="term" value="P:cell division"/>
    <property type="evidence" value="ECO:0007669"/>
    <property type="project" value="UniProtKB-KW"/>
</dbReference>
<comment type="similarity">
    <text evidence="2 11 13">Belongs to the FKBP-type PPIase family. Tig subfamily.</text>
</comment>
<evidence type="ECO:0000256" key="4">
    <source>
        <dbReference type="ARBA" id="ARBA00016902"/>
    </source>
</evidence>
<dbReference type="Proteomes" id="UP000191110">
    <property type="component" value="Unassembled WGS sequence"/>
</dbReference>
<accession>A0A1T2L6U7</accession>
<dbReference type="RefSeq" id="WP_078483250.1">
    <property type="nucleotide sequence ID" value="NZ_MPRL01000017.1"/>
</dbReference>
<dbReference type="HAMAP" id="MF_00303">
    <property type="entry name" value="Trigger_factor_Tig"/>
    <property type="match status" value="1"/>
</dbReference>
<evidence type="ECO:0000256" key="13">
    <source>
        <dbReference type="RuleBase" id="RU003914"/>
    </source>
</evidence>
<keyword evidence="5 11" id="KW-0132">Cell division</keyword>
<dbReference type="Pfam" id="PF00254">
    <property type="entry name" value="FKBP_C"/>
    <property type="match status" value="1"/>
</dbReference>
<dbReference type="InterPro" id="IPR037041">
    <property type="entry name" value="Trigger_fac_C_sf"/>
</dbReference>
<proteinExistence type="inferred from homology"/>
<dbReference type="EMBL" id="MPRL01000017">
    <property type="protein sequence ID" value="OOZ40835.1"/>
    <property type="molecule type" value="Genomic_DNA"/>
</dbReference>
<dbReference type="Gene3D" id="3.30.70.1050">
    <property type="entry name" value="Trigger factor ribosome-binding domain"/>
    <property type="match status" value="1"/>
</dbReference>
<keyword evidence="11" id="KW-0963">Cytoplasm</keyword>
<dbReference type="InterPro" id="IPR036611">
    <property type="entry name" value="Trigger_fac_ribosome-bd_sf"/>
</dbReference>
<name>A0A1T2L6U7_9GAMM</name>
<dbReference type="AlphaFoldDB" id="A0A1T2L6U7"/>
<dbReference type="GO" id="GO:0044183">
    <property type="term" value="F:protein folding chaperone"/>
    <property type="evidence" value="ECO:0007669"/>
    <property type="project" value="TreeGrafter"/>
</dbReference>
<dbReference type="PIRSF" id="PIRSF003095">
    <property type="entry name" value="Trigger_factor"/>
    <property type="match status" value="1"/>
</dbReference>
<dbReference type="SUPFAM" id="SSF54534">
    <property type="entry name" value="FKBP-like"/>
    <property type="match status" value="1"/>
</dbReference>
<evidence type="ECO:0000256" key="1">
    <source>
        <dbReference type="ARBA" id="ARBA00000971"/>
    </source>
</evidence>
<dbReference type="GO" id="GO:0003755">
    <property type="term" value="F:peptidyl-prolyl cis-trans isomerase activity"/>
    <property type="evidence" value="ECO:0007669"/>
    <property type="project" value="UniProtKB-UniRule"/>
</dbReference>
<evidence type="ECO:0000256" key="14">
    <source>
        <dbReference type="SAM" id="Coils"/>
    </source>
</evidence>
<dbReference type="GO" id="GO:0043022">
    <property type="term" value="F:ribosome binding"/>
    <property type="evidence" value="ECO:0007669"/>
    <property type="project" value="TreeGrafter"/>
</dbReference>
<dbReference type="InterPro" id="IPR008881">
    <property type="entry name" value="Trigger_fac_ribosome-bd_bac"/>
</dbReference>
<dbReference type="EC" id="5.2.1.8" evidence="3 11"/>
<comment type="subcellular location">
    <subcellularLocation>
        <location evidence="11">Cytoplasm</location>
    </subcellularLocation>
    <text evidence="11">About half TF is bound to the ribosome near the polypeptide exit tunnel while the other half is free in the cytoplasm.</text>
</comment>
<gene>
    <name evidence="11" type="primary">tig</name>
    <name evidence="16" type="ORF">BOW53_06380</name>
</gene>
<protein>
    <recommendedName>
        <fullName evidence="4 11">Trigger factor</fullName>
        <shortName evidence="11">TF</shortName>
        <ecNumber evidence="3 11">5.2.1.8</ecNumber>
    </recommendedName>
    <alternativeName>
        <fullName evidence="10 11">PPIase</fullName>
    </alternativeName>
</protein>
<evidence type="ECO:0000313" key="17">
    <source>
        <dbReference type="Proteomes" id="UP000191110"/>
    </source>
</evidence>
<dbReference type="InterPro" id="IPR001179">
    <property type="entry name" value="PPIase_FKBP_dom"/>
</dbReference>
<dbReference type="SUPFAM" id="SSF109998">
    <property type="entry name" value="Triger factor/SurA peptide-binding domain-like"/>
    <property type="match status" value="1"/>
</dbReference>
<feature type="coiled-coil region" evidence="14">
    <location>
        <begin position="127"/>
        <end position="157"/>
    </location>
</feature>
<evidence type="ECO:0000313" key="16">
    <source>
        <dbReference type="EMBL" id="OOZ40835.1"/>
    </source>
</evidence>
<dbReference type="NCBIfam" id="TIGR00115">
    <property type="entry name" value="tig"/>
    <property type="match status" value="1"/>
</dbReference>
<dbReference type="InterPro" id="IPR027304">
    <property type="entry name" value="Trigger_fact/SurA_dom_sf"/>
</dbReference>
<evidence type="ECO:0000256" key="7">
    <source>
        <dbReference type="ARBA" id="ARBA00023186"/>
    </source>
</evidence>
<dbReference type="SUPFAM" id="SSF102735">
    <property type="entry name" value="Trigger factor ribosome-binding domain"/>
    <property type="match status" value="1"/>
</dbReference>
<evidence type="ECO:0000256" key="3">
    <source>
        <dbReference type="ARBA" id="ARBA00013194"/>
    </source>
</evidence>
<dbReference type="FunFam" id="3.10.50.40:FF:000001">
    <property type="entry name" value="Trigger factor"/>
    <property type="match status" value="1"/>
</dbReference>
<dbReference type="Gene3D" id="1.10.3120.10">
    <property type="entry name" value="Trigger factor, C-terminal domain"/>
    <property type="match status" value="1"/>
</dbReference>
<dbReference type="InterPro" id="IPR008880">
    <property type="entry name" value="Trigger_fac_C"/>
</dbReference>
<dbReference type="GO" id="GO:0015031">
    <property type="term" value="P:protein transport"/>
    <property type="evidence" value="ECO:0007669"/>
    <property type="project" value="UniProtKB-UniRule"/>
</dbReference>
<keyword evidence="9 11" id="KW-0131">Cell cycle</keyword>
<evidence type="ECO:0000256" key="6">
    <source>
        <dbReference type="ARBA" id="ARBA00023110"/>
    </source>
</evidence>
<evidence type="ECO:0000256" key="10">
    <source>
        <dbReference type="ARBA" id="ARBA00029986"/>
    </source>
</evidence>
<keyword evidence="8 11" id="KW-0413">Isomerase</keyword>
<evidence type="ECO:0000256" key="12">
    <source>
        <dbReference type="PROSITE-ProRule" id="PRU00277"/>
    </source>
</evidence>
<keyword evidence="7 11" id="KW-0143">Chaperone</keyword>
<dbReference type="GO" id="GO:0043335">
    <property type="term" value="P:protein unfolding"/>
    <property type="evidence" value="ECO:0007669"/>
    <property type="project" value="TreeGrafter"/>
</dbReference>
<comment type="caution">
    <text evidence="16">The sequence shown here is derived from an EMBL/GenBank/DDBJ whole genome shotgun (WGS) entry which is preliminary data.</text>
</comment>
<dbReference type="OrthoDB" id="9767721at2"/>
<sequence>MQVSVETTEGLERRMTIEVPAEEIEQAIESRLESMKGQVKVAGFRPGKVPLKVVKRQYGDQVRAEIVEEAIRNALSNAVNQENLRPAGSPLIEPKPLEAGKALEFSATFEIYPEFELAALEGAKIEKPVVEIRVEDLEQMLNKLRDQKAEWNDVEREAQNGDRVMIDFVGAIDGEEFPGGTGQQVAVVLGANSMIPGFEDGLIGSKAGEEHSLDLTFPEEYGAKELAGKDVNFKVTVTTVAESFLPELDDAFAVDFGVADGGIETLRNEVRANMDRELEQAVKGSVKEQVMELLLSKNEFDVPKALVDQEIGNLMQQSGLQMPPEMQKDPEPVRALFEEQAKKRVKLSLILANVANRNEIKVDPDRVRETVDKVSQTYDNPEEFVKWYYSNREALAHVESLVLEEQIVDWAVEQLEVSEVAKSFEEVMASKTA</sequence>
<dbReference type="InterPro" id="IPR046357">
    <property type="entry name" value="PPIase_dom_sf"/>
</dbReference>
<evidence type="ECO:0000256" key="2">
    <source>
        <dbReference type="ARBA" id="ARBA00005464"/>
    </source>
</evidence>
<feature type="domain" description="PPIase FKBP-type" evidence="15">
    <location>
        <begin position="161"/>
        <end position="249"/>
    </location>
</feature>
<reference evidence="16 17" key="1">
    <citation type="submission" date="2016-11" db="EMBL/GenBank/DDBJ databases">
        <title>Mixed transmission modes and dynamic genome evolution in an obligate animal-bacterial symbiosis.</title>
        <authorList>
            <person name="Russell S.L."/>
            <person name="Corbett-Detig R.B."/>
            <person name="Cavanaugh C.M."/>
        </authorList>
    </citation>
    <scope>NUCLEOTIDE SEQUENCE [LARGE SCALE GENOMIC DNA]</scope>
    <source>
        <strain evidence="16">Sveles-Q1</strain>
    </source>
</reference>
<keyword evidence="17" id="KW-1185">Reference proteome</keyword>
<dbReference type="GO" id="GO:0005737">
    <property type="term" value="C:cytoplasm"/>
    <property type="evidence" value="ECO:0007669"/>
    <property type="project" value="UniProtKB-SubCell"/>
</dbReference>
<evidence type="ECO:0000256" key="8">
    <source>
        <dbReference type="ARBA" id="ARBA00023235"/>
    </source>
</evidence>
<dbReference type="GO" id="GO:0051083">
    <property type="term" value="P:'de novo' cotranslational protein folding"/>
    <property type="evidence" value="ECO:0007669"/>
    <property type="project" value="TreeGrafter"/>
</dbReference>
<comment type="catalytic activity">
    <reaction evidence="1 11 12">
        <text>[protein]-peptidylproline (omega=180) = [protein]-peptidylproline (omega=0)</text>
        <dbReference type="Rhea" id="RHEA:16237"/>
        <dbReference type="Rhea" id="RHEA-COMP:10747"/>
        <dbReference type="Rhea" id="RHEA-COMP:10748"/>
        <dbReference type="ChEBI" id="CHEBI:83833"/>
        <dbReference type="ChEBI" id="CHEBI:83834"/>
        <dbReference type="EC" id="5.2.1.8"/>
    </reaction>
</comment>
<dbReference type="PANTHER" id="PTHR30560">
    <property type="entry name" value="TRIGGER FACTOR CHAPERONE AND PEPTIDYL-PROLYL CIS/TRANS ISOMERASE"/>
    <property type="match status" value="1"/>
</dbReference>
<keyword evidence="6 11" id="KW-0697">Rotamase</keyword>
<dbReference type="Gene3D" id="3.10.50.40">
    <property type="match status" value="1"/>
</dbReference>
<keyword evidence="14" id="KW-0175">Coiled coil</keyword>
<evidence type="ECO:0000256" key="9">
    <source>
        <dbReference type="ARBA" id="ARBA00023306"/>
    </source>
</evidence>
<evidence type="ECO:0000256" key="11">
    <source>
        <dbReference type="HAMAP-Rule" id="MF_00303"/>
    </source>
</evidence>
<dbReference type="PROSITE" id="PS50059">
    <property type="entry name" value="FKBP_PPIASE"/>
    <property type="match status" value="1"/>
</dbReference>
<evidence type="ECO:0000259" key="15">
    <source>
        <dbReference type="PROSITE" id="PS50059"/>
    </source>
</evidence>
<comment type="domain">
    <text evidence="11">Consists of 3 domains; the N-terminus binds the ribosome, the middle domain has PPIase activity, while the C-terminus has intrinsic chaperone activity on its own.</text>
</comment>
<comment type="function">
    <text evidence="11">Involved in protein export. Acts as a chaperone by maintaining the newly synthesized protein in an open conformation. Functions as a peptidyl-prolyl cis-trans isomerase.</text>
</comment>
<dbReference type="Pfam" id="PF05697">
    <property type="entry name" value="Trigger_N"/>
    <property type="match status" value="1"/>
</dbReference>
<dbReference type="PANTHER" id="PTHR30560:SF3">
    <property type="entry name" value="TRIGGER FACTOR-LIKE PROTEIN TIG, CHLOROPLASTIC"/>
    <property type="match status" value="1"/>
</dbReference>
<evidence type="ECO:0000256" key="5">
    <source>
        <dbReference type="ARBA" id="ARBA00022618"/>
    </source>
</evidence>
<dbReference type="InterPro" id="IPR005215">
    <property type="entry name" value="Trig_fac"/>
</dbReference>
<organism evidence="16 17">
    <name type="scientific">Solemya pervernicosa gill symbiont</name>
    <dbReference type="NCBI Taxonomy" id="642797"/>
    <lineage>
        <taxon>Bacteria</taxon>
        <taxon>Pseudomonadati</taxon>
        <taxon>Pseudomonadota</taxon>
        <taxon>Gammaproteobacteria</taxon>
        <taxon>sulfur-oxidizing symbionts</taxon>
    </lineage>
</organism>
<dbReference type="Pfam" id="PF05698">
    <property type="entry name" value="Trigger_C"/>
    <property type="match status" value="1"/>
</dbReference>